<feature type="transmembrane region" description="Helical" evidence="8">
    <location>
        <begin position="220"/>
        <end position="243"/>
    </location>
</feature>
<dbReference type="EMBL" id="ALKK01000046">
    <property type="protein sequence ID" value="EJU17571.1"/>
    <property type="molecule type" value="Genomic_DNA"/>
</dbReference>
<dbReference type="PANTHER" id="PTHR21716">
    <property type="entry name" value="TRANSMEMBRANE PROTEIN"/>
    <property type="match status" value="1"/>
</dbReference>
<organism evidence="9 10">
    <name type="scientific">Fusobacterium necrophorum subsp. funduliforme Fnf 1007</name>
    <dbReference type="NCBI Taxonomy" id="1161424"/>
    <lineage>
        <taxon>Bacteria</taxon>
        <taxon>Fusobacteriati</taxon>
        <taxon>Fusobacteriota</taxon>
        <taxon>Fusobacteriia</taxon>
        <taxon>Fusobacteriales</taxon>
        <taxon>Fusobacteriaceae</taxon>
        <taxon>Fusobacterium</taxon>
    </lineage>
</organism>
<keyword evidence="6 8" id="KW-1133">Transmembrane helix</keyword>
<keyword evidence="7 8" id="KW-0472">Membrane</keyword>
<keyword evidence="4" id="KW-1003">Cell membrane</keyword>
<comment type="similarity">
    <text evidence="2">Belongs to the autoinducer-2 exporter (AI-2E) (TC 2.A.86) family.</text>
</comment>
<keyword evidence="5 8" id="KW-0812">Transmembrane</keyword>
<evidence type="ECO:0000256" key="5">
    <source>
        <dbReference type="ARBA" id="ARBA00022692"/>
    </source>
</evidence>
<feature type="transmembrane region" description="Helical" evidence="8">
    <location>
        <begin position="319"/>
        <end position="347"/>
    </location>
</feature>
<evidence type="ECO:0000256" key="4">
    <source>
        <dbReference type="ARBA" id="ARBA00022475"/>
    </source>
</evidence>
<evidence type="ECO:0000256" key="3">
    <source>
        <dbReference type="ARBA" id="ARBA00022448"/>
    </source>
</evidence>
<feature type="transmembrane region" description="Helical" evidence="8">
    <location>
        <begin position="263"/>
        <end position="282"/>
    </location>
</feature>
<gene>
    <name evidence="9" type="ORF">HMPREF1127_1254</name>
</gene>
<feature type="transmembrane region" description="Helical" evidence="8">
    <location>
        <begin position="165"/>
        <end position="184"/>
    </location>
</feature>
<sequence>MKKERYSGMAFLLFIIVILQSYLQQTETFAKILGGTISFFVPLIWAVFLSILLYPLQAFLRNHFHVKRAFALIAVLLLLVFFFSLFMLIVIPQVSKSIKELQQIYPYIEKRVGEFLDKSFLFLHKRGLLFMDETEIMKAISTYTKDNIQKIQQIGISIFWNVFDLTFGIANFLIGLFLACFILLKPEDFIKLIERLVYLSVKKEKALQIIEILRKSKDIFLNYFVGRLLVSIIVAFIVFLVLFLSKTPYPVLTALLFGVGNMIPYLGVLGASLISGFLILIFAPYKIGYLIFAIVLSQALDGFIIGPKIVGDKVGLNSFWVVVAILLCGKLMGIAGMFLGVPIFCIIKLIYEEKWKAYVQEEENEKEKGIVKDEEEV</sequence>
<dbReference type="Proteomes" id="UP000003120">
    <property type="component" value="Unassembled WGS sequence"/>
</dbReference>
<feature type="transmembrane region" description="Helical" evidence="8">
    <location>
        <begin position="69"/>
        <end position="91"/>
    </location>
</feature>
<dbReference type="Pfam" id="PF01594">
    <property type="entry name" value="AI-2E_transport"/>
    <property type="match status" value="1"/>
</dbReference>
<protein>
    <submittedName>
        <fullName evidence="9">PF01594 domain protein</fullName>
    </submittedName>
</protein>
<evidence type="ECO:0000313" key="10">
    <source>
        <dbReference type="Proteomes" id="UP000003120"/>
    </source>
</evidence>
<comment type="caution">
    <text evidence="9">The sequence shown here is derived from an EMBL/GenBank/DDBJ whole genome shotgun (WGS) entry which is preliminary data.</text>
</comment>
<dbReference type="GeneID" id="75075055"/>
<evidence type="ECO:0000313" key="9">
    <source>
        <dbReference type="EMBL" id="EJU17571.1"/>
    </source>
</evidence>
<comment type="subcellular location">
    <subcellularLocation>
        <location evidence="1">Cell membrane</location>
        <topology evidence="1">Multi-pass membrane protein</topology>
    </subcellularLocation>
</comment>
<dbReference type="AlphaFoldDB" id="A0AAN3VVU3"/>
<name>A0AAN3VVU3_9FUSO</name>
<proteinExistence type="inferred from homology"/>
<dbReference type="RefSeq" id="WP_005961411.1">
    <property type="nucleotide sequence ID" value="NZ_ALKK01000046.1"/>
</dbReference>
<evidence type="ECO:0000256" key="1">
    <source>
        <dbReference type="ARBA" id="ARBA00004651"/>
    </source>
</evidence>
<reference evidence="9 10" key="1">
    <citation type="submission" date="2012-07" db="EMBL/GenBank/DDBJ databases">
        <authorList>
            <person name="Durkin A.S."/>
            <person name="McCorrison J."/>
            <person name="Torralba M."/>
            <person name="Gillis M."/>
            <person name="Methe B."/>
            <person name="Sutton G."/>
            <person name="Nelson K.E."/>
        </authorList>
    </citation>
    <scope>NUCLEOTIDE SEQUENCE [LARGE SCALE GENOMIC DNA]</scope>
    <source>
        <strain evidence="9 10">Fnf 1007</strain>
    </source>
</reference>
<dbReference type="PANTHER" id="PTHR21716:SF53">
    <property type="entry name" value="PERMEASE PERM-RELATED"/>
    <property type="match status" value="1"/>
</dbReference>
<feature type="transmembrane region" description="Helical" evidence="8">
    <location>
        <begin position="39"/>
        <end position="57"/>
    </location>
</feature>
<evidence type="ECO:0000256" key="2">
    <source>
        <dbReference type="ARBA" id="ARBA00009773"/>
    </source>
</evidence>
<dbReference type="InterPro" id="IPR002549">
    <property type="entry name" value="AI-2E-like"/>
</dbReference>
<dbReference type="GO" id="GO:0055085">
    <property type="term" value="P:transmembrane transport"/>
    <property type="evidence" value="ECO:0007669"/>
    <property type="project" value="TreeGrafter"/>
</dbReference>
<accession>A0AAN3VVU3</accession>
<evidence type="ECO:0000256" key="7">
    <source>
        <dbReference type="ARBA" id="ARBA00023136"/>
    </source>
</evidence>
<keyword evidence="3" id="KW-0813">Transport</keyword>
<evidence type="ECO:0000256" key="8">
    <source>
        <dbReference type="SAM" id="Phobius"/>
    </source>
</evidence>
<feature type="transmembrane region" description="Helical" evidence="8">
    <location>
        <begin position="289"/>
        <end position="307"/>
    </location>
</feature>
<evidence type="ECO:0000256" key="6">
    <source>
        <dbReference type="ARBA" id="ARBA00022989"/>
    </source>
</evidence>
<dbReference type="GO" id="GO:0005886">
    <property type="term" value="C:plasma membrane"/>
    <property type="evidence" value="ECO:0007669"/>
    <property type="project" value="UniProtKB-SubCell"/>
</dbReference>